<evidence type="ECO:0000313" key="8">
    <source>
        <dbReference type="EMBL" id="OTQ48022.1"/>
    </source>
</evidence>
<evidence type="ECO:0008006" key="10">
    <source>
        <dbReference type="Google" id="ProtNLM"/>
    </source>
</evidence>
<reference evidence="8 9" key="1">
    <citation type="submission" date="2017-03" db="EMBL/GenBank/DDBJ databases">
        <title>Comparative genomics of honeybee gut symbionts reveal geographically distinct and subgroup specific antibiotic resistance.</title>
        <authorList>
            <person name="Ludvigsen J."/>
            <person name="Porcellato D."/>
            <person name="Labee-Lund T.M."/>
            <person name="Amdam G.V."/>
            <person name="Rudi K."/>
        </authorList>
    </citation>
    <scope>NUCLEOTIDE SEQUENCE [LARGE SCALE GENOMIC DNA]</scope>
    <source>
        <strain evidence="8 9">A-4-12</strain>
    </source>
</reference>
<dbReference type="InterPro" id="IPR025662">
    <property type="entry name" value="Sigma_54_int_dom_ATP-bd_1"/>
</dbReference>
<evidence type="ECO:0000313" key="9">
    <source>
        <dbReference type="Proteomes" id="UP000194968"/>
    </source>
</evidence>
<dbReference type="InterPro" id="IPR003593">
    <property type="entry name" value="AAA+_ATPase"/>
</dbReference>
<dbReference type="SUPFAM" id="SSF53062">
    <property type="entry name" value="PTS system fructose IIA component-like"/>
    <property type="match status" value="1"/>
</dbReference>
<dbReference type="CDD" id="cd00009">
    <property type="entry name" value="AAA"/>
    <property type="match status" value="1"/>
</dbReference>
<dbReference type="GO" id="GO:0006355">
    <property type="term" value="P:regulation of DNA-templated transcription"/>
    <property type="evidence" value="ECO:0007669"/>
    <property type="project" value="InterPro"/>
</dbReference>
<dbReference type="Gene3D" id="3.40.50.300">
    <property type="entry name" value="P-loop containing nucleotide triphosphate hydrolases"/>
    <property type="match status" value="1"/>
</dbReference>
<keyword evidence="4" id="KW-0238">DNA-binding</keyword>
<dbReference type="InterPro" id="IPR011608">
    <property type="entry name" value="PRD"/>
</dbReference>
<keyword evidence="2" id="KW-0547">Nucleotide-binding</keyword>
<dbReference type="CDD" id="cd00090">
    <property type="entry name" value="HTH_ARSR"/>
    <property type="match status" value="1"/>
</dbReference>
<dbReference type="PROSITE" id="PS50045">
    <property type="entry name" value="SIGMA54_INTERACT_4"/>
    <property type="match status" value="1"/>
</dbReference>
<keyword evidence="3" id="KW-0067">ATP-binding</keyword>
<evidence type="ECO:0000256" key="2">
    <source>
        <dbReference type="ARBA" id="ARBA00022741"/>
    </source>
</evidence>
<dbReference type="InterPro" id="IPR002078">
    <property type="entry name" value="Sigma_54_int"/>
</dbReference>
<dbReference type="SUPFAM" id="SSF63520">
    <property type="entry name" value="PTS-regulatory domain, PRD"/>
    <property type="match status" value="2"/>
</dbReference>
<sequence>MLRIEIIFQKLQELTLKTSEGVTTSELATLLNYSRANVSHELNQLIKQGKVVKDKGKPVKYSIAKSSIKTENKPNFKFGEFKNFIESSTSLHTLIEQAKAAIFYPPHGMNILITGETGVGKSLFAELIYNYAKSVNKISPDAPFIHFNCADYASNPQLLLTQLFGCKKGAYSGAIDDREGLVEKAHTGLLFLDEVHRLPPEGQEIFFTFIDKGLFRRLGDTVERTAQVRIIAATTEDPNSALLRTFTRRFPMNLTIPPLRARTFEERFNLIQNFFNTESAQLKEKIVVSSNALRALLGYNCPNNIGQLEADIRFICAAAYAKHISYSNSEYIYINSALLPNHISEALLIETQHRQTWNKIIGINRKNIIFQGEDNKILYENNKSNDIYDIVNRKIAELKTQGRGNFELEEEIEQEIQDYFYTYIYNNTKKYDKNKLKNIISTKVLRLTEALIEQAENSLQCSFNNRIYYSLANHIEQTLKRINSNQKISHPQLNKIRTNYPNQFNAALDCLTMIEHIMDTTLPIDEAAYLAMFFIYGTNNPILPSNNVQIVVVAHGDKTATSITKTAHDLLNIEYALAFDVPLDELPQKILEKIINHIQLTKNKSDMLLLVDMGSLKNFGEEIEAKCNIKTKTIQLVSTLHVIEAIQNAMNGYCLEEVYENVLQIHMLNQAPLVSAPQEESLVNKKLAILIINVPNKSTNITIDLLNNVLSYRQNILDIIALSLSHEDDKLFKEIEEIQQSHTIVAIVSPFNFNTSISQFDLTSLIYPDNIKKLQQLIDIETIYSLIEKTLSNILSNIEPRDLLTDIKHFNENITRKFNIRVSNNTLIGLVMHIACMLEQIINGEQSKVKFIDKQNYIRKYRNEYSIIKDELVVFEEKYKITIPEEEICYILKFFNHL</sequence>
<dbReference type="SUPFAM" id="SSF46785">
    <property type="entry name" value="Winged helix' DNA-binding domain"/>
    <property type="match status" value="1"/>
</dbReference>
<dbReference type="Proteomes" id="UP000194968">
    <property type="component" value="Unassembled WGS sequence"/>
</dbReference>
<dbReference type="InterPro" id="IPR036634">
    <property type="entry name" value="PRD_sf"/>
</dbReference>
<evidence type="ECO:0000259" key="6">
    <source>
        <dbReference type="PROSITE" id="PS51096"/>
    </source>
</evidence>
<dbReference type="Pfam" id="PF03610">
    <property type="entry name" value="EIIA-man"/>
    <property type="match status" value="1"/>
</dbReference>
<comment type="caution">
    <text evidence="8">The sequence shown here is derived from an EMBL/GenBank/DDBJ whole genome shotgun (WGS) entry which is preliminary data.</text>
</comment>
<dbReference type="GO" id="GO:0005524">
    <property type="term" value="F:ATP binding"/>
    <property type="evidence" value="ECO:0007669"/>
    <property type="project" value="UniProtKB-KW"/>
</dbReference>
<evidence type="ECO:0000259" key="7">
    <source>
        <dbReference type="PROSITE" id="PS51372"/>
    </source>
</evidence>
<dbReference type="GO" id="GO:0003677">
    <property type="term" value="F:DNA binding"/>
    <property type="evidence" value="ECO:0007669"/>
    <property type="project" value="UniProtKB-KW"/>
</dbReference>
<dbReference type="PROSITE" id="PS51372">
    <property type="entry name" value="PRD_2"/>
    <property type="match status" value="2"/>
</dbReference>
<proteinExistence type="predicted"/>
<organism evidence="8 9">
    <name type="scientific">Gilliamella apis</name>
    <dbReference type="NCBI Taxonomy" id="1970738"/>
    <lineage>
        <taxon>Bacteria</taxon>
        <taxon>Pseudomonadati</taxon>
        <taxon>Pseudomonadota</taxon>
        <taxon>Gammaproteobacteria</taxon>
        <taxon>Orbales</taxon>
        <taxon>Orbaceae</taxon>
        <taxon>Gilliamella</taxon>
    </lineage>
</organism>
<dbReference type="InterPro" id="IPR036388">
    <property type="entry name" value="WH-like_DNA-bd_sf"/>
</dbReference>
<accession>A0A242NRB1</accession>
<dbReference type="InterPro" id="IPR036662">
    <property type="entry name" value="PTS_EIIA_man-typ_sf"/>
</dbReference>
<dbReference type="PROSITE" id="PS00675">
    <property type="entry name" value="SIGMA54_INTERACT_1"/>
    <property type="match status" value="1"/>
</dbReference>
<name>A0A242NRB1_9GAMM</name>
<dbReference type="AlphaFoldDB" id="A0A242NRB1"/>
<dbReference type="InterPro" id="IPR011991">
    <property type="entry name" value="ArsR-like_HTH"/>
</dbReference>
<dbReference type="SMART" id="SM00382">
    <property type="entry name" value="AAA"/>
    <property type="match status" value="1"/>
</dbReference>
<dbReference type="RefSeq" id="WP_086321145.1">
    <property type="nucleotide sequence ID" value="NZ_NASK01000104.1"/>
</dbReference>
<evidence type="ECO:0000256" key="3">
    <source>
        <dbReference type="ARBA" id="ARBA00022840"/>
    </source>
</evidence>
<dbReference type="PANTHER" id="PTHR32071:SF38">
    <property type="entry name" value="PSP OPERON TRANSCRIPTIONAL ACTIVATOR"/>
    <property type="match status" value="1"/>
</dbReference>
<dbReference type="Gene3D" id="1.10.10.10">
    <property type="entry name" value="Winged helix-like DNA-binding domain superfamily/Winged helix DNA-binding domain"/>
    <property type="match status" value="1"/>
</dbReference>
<dbReference type="Pfam" id="PF00874">
    <property type="entry name" value="PRD"/>
    <property type="match status" value="2"/>
</dbReference>
<dbReference type="PROSITE" id="PS51096">
    <property type="entry name" value="PTS_EIIA_TYPE_4"/>
    <property type="match status" value="1"/>
</dbReference>
<evidence type="ECO:0000259" key="5">
    <source>
        <dbReference type="PROSITE" id="PS50045"/>
    </source>
</evidence>
<feature type="domain" description="PTS EIIA type-4" evidence="6">
    <location>
        <begin position="547"/>
        <end position="682"/>
    </location>
</feature>
<dbReference type="Gene3D" id="1.10.1790.10">
    <property type="entry name" value="PRD domain"/>
    <property type="match status" value="2"/>
</dbReference>
<keyword evidence="1" id="KW-0808">Transferase</keyword>
<evidence type="ECO:0000256" key="4">
    <source>
        <dbReference type="ARBA" id="ARBA00023125"/>
    </source>
</evidence>
<dbReference type="EMBL" id="NASK01000104">
    <property type="protein sequence ID" value="OTQ48022.1"/>
    <property type="molecule type" value="Genomic_DNA"/>
</dbReference>
<dbReference type="Gene3D" id="3.40.50.510">
    <property type="entry name" value="Phosphotransferase system, mannose-type IIA component"/>
    <property type="match status" value="1"/>
</dbReference>
<dbReference type="InterPro" id="IPR036390">
    <property type="entry name" value="WH_DNA-bd_sf"/>
</dbReference>
<dbReference type="PANTHER" id="PTHR32071">
    <property type="entry name" value="TRANSCRIPTIONAL REGULATORY PROTEIN"/>
    <property type="match status" value="1"/>
</dbReference>
<dbReference type="InterPro" id="IPR004701">
    <property type="entry name" value="PTS_EIIA_man-typ"/>
</dbReference>
<feature type="domain" description="PRD" evidence="7">
    <location>
        <begin position="439"/>
        <end position="544"/>
    </location>
</feature>
<dbReference type="OrthoDB" id="9771372at2"/>
<dbReference type="GO" id="GO:0016020">
    <property type="term" value="C:membrane"/>
    <property type="evidence" value="ECO:0007669"/>
    <property type="project" value="InterPro"/>
</dbReference>
<dbReference type="InterPro" id="IPR027417">
    <property type="entry name" value="P-loop_NTPase"/>
</dbReference>
<feature type="domain" description="PRD" evidence="7">
    <location>
        <begin position="798"/>
        <end position="898"/>
    </location>
</feature>
<evidence type="ECO:0000256" key="1">
    <source>
        <dbReference type="ARBA" id="ARBA00022679"/>
    </source>
</evidence>
<gene>
    <name evidence="8" type="ORF">B6D06_11140</name>
</gene>
<protein>
    <recommendedName>
        <fullName evidence="10">Transcription antiterminator BglG</fullName>
    </recommendedName>
</protein>
<dbReference type="GO" id="GO:0016740">
    <property type="term" value="F:transferase activity"/>
    <property type="evidence" value="ECO:0007669"/>
    <property type="project" value="UniProtKB-KW"/>
</dbReference>
<dbReference type="GO" id="GO:0009401">
    <property type="term" value="P:phosphoenolpyruvate-dependent sugar phosphotransferase system"/>
    <property type="evidence" value="ECO:0007669"/>
    <property type="project" value="InterPro"/>
</dbReference>
<dbReference type="Pfam" id="PF00158">
    <property type="entry name" value="Sigma54_activat"/>
    <property type="match status" value="1"/>
</dbReference>
<feature type="domain" description="Sigma-54 factor interaction" evidence="5">
    <location>
        <begin position="84"/>
        <end position="317"/>
    </location>
</feature>
<dbReference type="SUPFAM" id="SSF52540">
    <property type="entry name" value="P-loop containing nucleoside triphosphate hydrolases"/>
    <property type="match status" value="1"/>
</dbReference>